<keyword evidence="4" id="KW-1185">Reference proteome</keyword>
<comment type="similarity">
    <text evidence="1">Belongs to the ADP-ribosylglycohydrolase family.</text>
</comment>
<organism evidence="3 4">
    <name type="scientific">Marinospirillum insulare</name>
    <dbReference type="NCBI Taxonomy" id="217169"/>
    <lineage>
        <taxon>Bacteria</taxon>
        <taxon>Pseudomonadati</taxon>
        <taxon>Pseudomonadota</taxon>
        <taxon>Gammaproteobacteria</taxon>
        <taxon>Oceanospirillales</taxon>
        <taxon>Oceanospirillaceae</taxon>
        <taxon>Marinospirillum</taxon>
    </lineage>
</organism>
<dbReference type="Proteomes" id="UP001156682">
    <property type="component" value="Unassembled WGS sequence"/>
</dbReference>
<evidence type="ECO:0000313" key="4">
    <source>
        <dbReference type="Proteomes" id="UP001156682"/>
    </source>
</evidence>
<evidence type="ECO:0008006" key="5">
    <source>
        <dbReference type="Google" id="ProtNLM"/>
    </source>
</evidence>
<dbReference type="InterPro" id="IPR036705">
    <property type="entry name" value="Ribosyl_crysJ1_sf"/>
</dbReference>
<name>A0ABQ5ZWL6_9GAMM</name>
<dbReference type="Gene3D" id="1.10.4080.10">
    <property type="entry name" value="ADP-ribosylation/Crystallin J1"/>
    <property type="match status" value="1"/>
</dbReference>
<dbReference type="PROSITE" id="PS51257">
    <property type="entry name" value="PROKAR_LIPOPROTEIN"/>
    <property type="match status" value="1"/>
</dbReference>
<protein>
    <recommendedName>
        <fullName evidence="5">ADP-ribosylglycohydrolase</fullName>
    </recommendedName>
</protein>
<dbReference type="Pfam" id="PF03747">
    <property type="entry name" value="ADP_ribosyl_GH"/>
    <property type="match status" value="1"/>
</dbReference>
<dbReference type="SUPFAM" id="SSF101478">
    <property type="entry name" value="ADP-ribosylglycohydrolase"/>
    <property type="match status" value="1"/>
</dbReference>
<evidence type="ECO:0000256" key="1">
    <source>
        <dbReference type="ARBA" id="ARBA00010702"/>
    </source>
</evidence>
<dbReference type="RefSeq" id="WP_027851224.1">
    <property type="nucleotide sequence ID" value="NZ_BSOR01000035.1"/>
</dbReference>
<dbReference type="PANTHER" id="PTHR16222:SF24">
    <property type="entry name" value="ADP-RIBOSYLHYDROLASE ARH3"/>
    <property type="match status" value="1"/>
</dbReference>
<evidence type="ECO:0000256" key="2">
    <source>
        <dbReference type="ARBA" id="ARBA00022801"/>
    </source>
</evidence>
<accession>A0ABQ5ZWL6</accession>
<dbReference type="EMBL" id="BSOR01000035">
    <property type="protein sequence ID" value="GLR64585.1"/>
    <property type="molecule type" value="Genomic_DNA"/>
</dbReference>
<comment type="caution">
    <text evidence="3">The sequence shown here is derived from an EMBL/GenBank/DDBJ whole genome shotgun (WGS) entry which is preliminary data.</text>
</comment>
<keyword evidence="2" id="KW-0378">Hydrolase</keyword>
<evidence type="ECO:0000313" key="3">
    <source>
        <dbReference type="EMBL" id="GLR64585.1"/>
    </source>
</evidence>
<dbReference type="PANTHER" id="PTHR16222">
    <property type="entry name" value="ADP-RIBOSYLGLYCOHYDROLASE"/>
    <property type="match status" value="1"/>
</dbReference>
<reference evidence="4" key="1">
    <citation type="journal article" date="2019" name="Int. J. Syst. Evol. Microbiol.">
        <title>The Global Catalogue of Microorganisms (GCM) 10K type strain sequencing project: providing services to taxonomists for standard genome sequencing and annotation.</title>
        <authorList>
            <consortium name="The Broad Institute Genomics Platform"/>
            <consortium name="The Broad Institute Genome Sequencing Center for Infectious Disease"/>
            <person name="Wu L."/>
            <person name="Ma J."/>
        </authorList>
    </citation>
    <scope>NUCLEOTIDE SEQUENCE [LARGE SCALE GENOMIC DNA]</scope>
    <source>
        <strain evidence="4">NBRC 100033</strain>
    </source>
</reference>
<sequence length="128" mass="14020">MRNNQDFALGSLLGLACGDALGTTVEFAPRDSFPLHTEITGGGIFKLAPGEWTDDTAMALCLATSLVDCQGFDSKDQLKNYLRWYQDGYLACQHICIDIGLATRKALKLFAETQTDYAGSLSWFGKIE</sequence>
<dbReference type="InterPro" id="IPR005502">
    <property type="entry name" value="Ribosyl_crysJ1"/>
</dbReference>
<gene>
    <name evidence="3" type="ORF">GCM10007878_20230</name>
</gene>
<dbReference type="InterPro" id="IPR050792">
    <property type="entry name" value="ADP-ribosylglycohydrolase"/>
</dbReference>
<proteinExistence type="inferred from homology"/>